<dbReference type="Pfam" id="PF00612">
    <property type="entry name" value="IQ"/>
    <property type="match status" value="2"/>
</dbReference>
<organism evidence="2 3">
    <name type="scientific">Henosepilachna vigintioctopunctata</name>
    <dbReference type="NCBI Taxonomy" id="420089"/>
    <lineage>
        <taxon>Eukaryota</taxon>
        <taxon>Metazoa</taxon>
        <taxon>Ecdysozoa</taxon>
        <taxon>Arthropoda</taxon>
        <taxon>Hexapoda</taxon>
        <taxon>Insecta</taxon>
        <taxon>Pterygota</taxon>
        <taxon>Neoptera</taxon>
        <taxon>Endopterygota</taxon>
        <taxon>Coleoptera</taxon>
        <taxon>Polyphaga</taxon>
        <taxon>Cucujiformia</taxon>
        <taxon>Coccinelloidea</taxon>
        <taxon>Coccinellidae</taxon>
        <taxon>Epilachninae</taxon>
        <taxon>Epilachnini</taxon>
        <taxon>Henosepilachna</taxon>
    </lineage>
</organism>
<protein>
    <submittedName>
        <fullName evidence="2">Uncharacterized protein</fullName>
    </submittedName>
</protein>
<name>A0AAW1U149_9CUCU</name>
<dbReference type="InterPro" id="IPR027417">
    <property type="entry name" value="P-loop_NTPase"/>
</dbReference>
<evidence type="ECO:0000313" key="3">
    <source>
        <dbReference type="Proteomes" id="UP001431783"/>
    </source>
</evidence>
<dbReference type="InterPro" id="IPR000048">
    <property type="entry name" value="IQ_motif_EF-hand-BS"/>
</dbReference>
<dbReference type="SMART" id="SM00015">
    <property type="entry name" value="IQ"/>
    <property type="match status" value="2"/>
</dbReference>
<dbReference type="SUPFAM" id="SSF52540">
    <property type="entry name" value="P-loop containing nucleoside triphosphate hydrolases"/>
    <property type="match status" value="1"/>
</dbReference>
<feature type="compositionally biased region" description="Basic and acidic residues" evidence="1">
    <location>
        <begin position="324"/>
        <end position="334"/>
    </location>
</feature>
<evidence type="ECO:0000313" key="2">
    <source>
        <dbReference type="EMBL" id="KAK9874082.1"/>
    </source>
</evidence>
<dbReference type="PROSITE" id="PS50096">
    <property type="entry name" value="IQ"/>
    <property type="match status" value="2"/>
</dbReference>
<dbReference type="AlphaFoldDB" id="A0AAW1U149"/>
<feature type="region of interest" description="Disordered" evidence="1">
    <location>
        <begin position="314"/>
        <end position="334"/>
    </location>
</feature>
<dbReference type="CDD" id="cd23767">
    <property type="entry name" value="IQCD"/>
    <property type="match status" value="2"/>
</dbReference>
<proteinExistence type="predicted"/>
<accession>A0AAW1U149</accession>
<keyword evidence="3" id="KW-1185">Reference proteome</keyword>
<dbReference type="EMBL" id="JARQZJ010000031">
    <property type="protein sequence ID" value="KAK9874082.1"/>
    <property type="molecule type" value="Genomic_DNA"/>
</dbReference>
<gene>
    <name evidence="2" type="ORF">WA026_002438</name>
</gene>
<comment type="caution">
    <text evidence="2">The sequence shown here is derived from an EMBL/GenBank/DDBJ whole genome shotgun (WGS) entry which is preliminary data.</text>
</comment>
<dbReference type="Gene3D" id="1.20.5.190">
    <property type="match status" value="1"/>
</dbReference>
<evidence type="ECO:0000256" key="1">
    <source>
        <dbReference type="SAM" id="MobiDB-lite"/>
    </source>
</evidence>
<dbReference type="Proteomes" id="UP001431783">
    <property type="component" value="Unassembled WGS sequence"/>
</dbReference>
<reference evidence="2 3" key="1">
    <citation type="submission" date="2023-03" db="EMBL/GenBank/DDBJ databases">
        <title>Genome insight into feeding habits of ladybird beetles.</title>
        <authorList>
            <person name="Li H.-S."/>
            <person name="Huang Y.-H."/>
            <person name="Pang H."/>
        </authorList>
    </citation>
    <scope>NUCLEOTIDE SEQUENCE [LARGE SCALE GENOMIC DNA]</scope>
    <source>
        <strain evidence="2">SYSU_2023b</strain>
        <tissue evidence="2">Whole body</tissue>
    </source>
</reference>
<sequence length="334" mass="37265">MDNDTAKEYVNQALKIQSAWRAYKVRKNIREVEEKINEIENNSGNKLPKSIHLTDEEILKAVTKIQTNLRGYMARKHFKNLLERNQSLDGIQEETNSETPNVKTNITLSSDEDILNTLKQLDEVIILCTSPEFVSGERIRRNVNEADCTHVSSDLLDASNSSAGTSLSNNSLNKINCSSSNVSADTSNMNPHVILNSKESDDLSVNDNNSISIKSSNNINTQSKRSVEQNELESKICDENESDIPRPVPVNILEKATSDLPNNLNDQQVCNTEAHGSLKKSKATDDLVKLAEEFENGEDSSKAIDDTLKTQKSFEENDSTYVPDTKDFSLPDKN</sequence>